<dbReference type="GO" id="GO:0005789">
    <property type="term" value="C:endoplasmic reticulum membrane"/>
    <property type="evidence" value="ECO:0007669"/>
    <property type="project" value="UniProtKB-SubCell"/>
</dbReference>
<dbReference type="InterPro" id="IPR001841">
    <property type="entry name" value="Znf_RING"/>
</dbReference>
<evidence type="ECO:0000256" key="9">
    <source>
        <dbReference type="ARBA" id="ARBA00022771"/>
    </source>
</evidence>
<dbReference type="GO" id="GO:0036503">
    <property type="term" value="P:ERAD pathway"/>
    <property type="evidence" value="ECO:0007669"/>
    <property type="project" value="TreeGrafter"/>
</dbReference>
<comment type="catalytic activity">
    <reaction evidence="1">
        <text>S-ubiquitinyl-[E2 ubiquitin-conjugating enzyme]-L-cysteine + [acceptor protein]-L-lysine = [E2 ubiquitin-conjugating enzyme]-L-cysteine + N(6)-ubiquitinyl-[acceptor protein]-L-lysine.</text>
        <dbReference type="EC" id="2.3.2.27"/>
    </reaction>
</comment>
<evidence type="ECO:0000256" key="1">
    <source>
        <dbReference type="ARBA" id="ARBA00000900"/>
    </source>
</evidence>
<feature type="transmembrane region" description="Helical" evidence="16">
    <location>
        <begin position="126"/>
        <end position="147"/>
    </location>
</feature>
<dbReference type="AlphaFoldDB" id="A0A9P4I7Q1"/>
<feature type="domain" description="RING-type" evidence="17">
    <location>
        <begin position="331"/>
        <end position="383"/>
    </location>
</feature>
<dbReference type="OrthoDB" id="7759664at2759"/>
<dbReference type="GO" id="GO:0061630">
    <property type="term" value="F:ubiquitin protein ligase activity"/>
    <property type="evidence" value="ECO:0007669"/>
    <property type="project" value="UniProtKB-EC"/>
</dbReference>
<evidence type="ECO:0000256" key="6">
    <source>
        <dbReference type="ARBA" id="ARBA00022679"/>
    </source>
</evidence>
<evidence type="ECO:0000256" key="5">
    <source>
        <dbReference type="ARBA" id="ARBA00012483"/>
    </source>
</evidence>
<evidence type="ECO:0000256" key="2">
    <source>
        <dbReference type="ARBA" id="ARBA00004477"/>
    </source>
</evidence>
<name>A0A9P4I7Q1_9PEZI</name>
<dbReference type="Gene3D" id="3.30.40.10">
    <property type="entry name" value="Zinc/RING finger domain, C3HC4 (zinc finger)"/>
    <property type="match status" value="1"/>
</dbReference>
<dbReference type="PANTHER" id="PTHR22763">
    <property type="entry name" value="RING ZINC FINGER PROTEIN"/>
    <property type="match status" value="1"/>
</dbReference>
<keyword evidence="9 15" id="KW-0863">Zinc-finger</keyword>
<keyword evidence="19" id="KW-1185">Reference proteome</keyword>
<evidence type="ECO:0000256" key="10">
    <source>
        <dbReference type="ARBA" id="ARBA00022786"/>
    </source>
</evidence>
<sequence>AGAVILKAFHDRPNFYSAAVYLSQTPLCYMILLNLAMLCFGSIIYGLQVLLFGQLRIVERERLWERGWISVTETLLIMMTFRDDVGGWFLFILTNLVVARLWAWITEGRIEMLEQQPPANPRLFHARLSASLGVSLLFNFLLLKYCIDTVLEEARPGMMVMFAFEFAVLTITAMSNLLRYFISLREIQVVKKQTTTRIEARKAQIRAERERAQSEATANGTDQTSALANLPREEDVDENDVDVPGWEEKGRWVFALDLTTDFLRLVVYLAFFSILMLFHGIPIHIIRDVYVTLHSFLKRIYSFIQYRNATKDMNGRYPDATPEELERENTCIVCREEMHLWQAPDQGGAQMEQRLRPKKLPCGHILHFGCLRSWLERQQVCPT</sequence>
<dbReference type="GO" id="GO:0043161">
    <property type="term" value="P:proteasome-mediated ubiquitin-dependent protein catabolic process"/>
    <property type="evidence" value="ECO:0007669"/>
    <property type="project" value="TreeGrafter"/>
</dbReference>
<dbReference type="PANTHER" id="PTHR22763:SF184">
    <property type="entry name" value="E3 UBIQUITIN-PROTEIN LIGASE SYNOVIOLIN"/>
    <property type="match status" value="1"/>
</dbReference>
<evidence type="ECO:0000313" key="18">
    <source>
        <dbReference type="EMBL" id="KAF2096545.1"/>
    </source>
</evidence>
<dbReference type="Proteomes" id="UP000799772">
    <property type="component" value="Unassembled WGS sequence"/>
</dbReference>
<evidence type="ECO:0000256" key="14">
    <source>
        <dbReference type="ARBA" id="ARBA00023136"/>
    </source>
</evidence>
<keyword evidence="12" id="KW-0862">Zinc</keyword>
<dbReference type="InterPro" id="IPR058051">
    <property type="entry name" value="Znf_RING_synoviolin"/>
</dbReference>
<evidence type="ECO:0000256" key="3">
    <source>
        <dbReference type="ARBA" id="ARBA00004906"/>
    </source>
</evidence>
<dbReference type="InterPro" id="IPR050731">
    <property type="entry name" value="HRD1_E3_ubiq-ligases"/>
</dbReference>
<evidence type="ECO:0000256" key="15">
    <source>
        <dbReference type="PROSITE-ProRule" id="PRU00175"/>
    </source>
</evidence>
<keyword evidence="7 16" id="KW-0812">Transmembrane</keyword>
<feature type="non-terminal residue" evidence="18">
    <location>
        <position position="1"/>
    </location>
</feature>
<comment type="caution">
    <text evidence="18">The sequence shown here is derived from an EMBL/GenBank/DDBJ whole genome shotgun (WGS) entry which is preliminary data.</text>
</comment>
<evidence type="ECO:0000256" key="8">
    <source>
        <dbReference type="ARBA" id="ARBA00022723"/>
    </source>
</evidence>
<dbReference type="GO" id="GO:0008270">
    <property type="term" value="F:zinc ion binding"/>
    <property type="evidence" value="ECO:0007669"/>
    <property type="project" value="UniProtKB-KW"/>
</dbReference>
<evidence type="ECO:0000256" key="4">
    <source>
        <dbReference type="ARBA" id="ARBA00010089"/>
    </source>
</evidence>
<keyword evidence="10" id="KW-0833">Ubl conjugation pathway</keyword>
<dbReference type="EMBL" id="ML978129">
    <property type="protein sequence ID" value="KAF2096545.1"/>
    <property type="molecule type" value="Genomic_DNA"/>
</dbReference>
<evidence type="ECO:0000256" key="7">
    <source>
        <dbReference type="ARBA" id="ARBA00022692"/>
    </source>
</evidence>
<accession>A0A9P4I7Q1</accession>
<proteinExistence type="inferred from homology"/>
<feature type="non-terminal residue" evidence="18">
    <location>
        <position position="383"/>
    </location>
</feature>
<dbReference type="PROSITE" id="PS50089">
    <property type="entry name" value="ZF_RING_2"/>
    <property type="match status" value="1"/>
</dbReference>
<organism evidence="18 19">
    <name type="scientific">Rhizodiscina lignyota</name>
    <dbReference type="NCBI Taxonomy" id="1504668"/>
    <lineage>
        <taxon>Eukaryota</taxon>
        <taxon>Fungi</taxon>
        <taxon>Dikarya</taxon>
        <taxon>Ascomycota</taxon>
        <taxon>Pezizomycotina</taxon>
        <taxon>Dothideomycetes</taxon>
        <taxon>Pleosporomycetidae</taxon>
        <taxon>Aulographales</taxon>
        <taxon>Rhizodiscinaceae</taxon>
        <taxon>Rhizodiscina</taxon>
    </lineage>
</organism>
<dbReference type="SUPFAM" id="SSF57850">
    <property type="entry name" value="RING/U-box"/>
    <property type="match status" value="1"/>
</dbReference>
<keyword evidence="14 16" id="KW-0472">Membrane</keyword>
<feature type="transmembrane region" description="Helical" evidence="16">
    <location>
        <begin position="87"/>
        <end position="105"/>
    </location>
</feature>
<dbReference type="InterPro" id="IPR013083">
    <property type="entry name" value="Znf_RING/FYVE/PHD"/>
</dbReference>
<dbReference type="Pfam" id="PF13639">
    <property type="entry name" value="zf-RING_2"/>
    <property type="match status" value="1"/>
</dbReference>
<evidence type="ECO:0000256" key="11">
    <source>
        <dbReference type="ARBA" id="ARBA00022824"/>
    </source>
</evidence>
<evidence type="ECO:0000256" key="13">
    <source>
        <dbReference type="ARBA" id="ARBA00022989"/>
    </source>
</evidence>
<keyword evidence="6" id="KW-0808">Transferase</keyword>
<keyword evidence="11" id="KW-0256">Endoplasmic reticulum</keyword>
<evidence type="ECO:0000259" key="17">
    <source>
        <dbReference type="PROSITE" id="PS50089"/>
    </source>
</evidence>
<evidence type="ECO:0000313" key="19">
    <source>
        <dbReference type="Proteomes" id="UP000799772"/>
    </source>
</evidence>
<feature type="transmembrane region" description="Helical" evidence="16">
    <location>
        <begin position="159"/>
        <end position="182"/>
    </location>
</feature>
<gene>
    <name evidence="18" type="ORF">NA57DRAFT_13241</name>
</gene>
<dbReference type="Pfam" id="PF25563">
    <property type="entry name" value="TPR_SYVN1_N"/>
    <property type="match status" value="1"/>
</dbReference>
<keyword evidence="13 16" id="KW-1133">Transmembrane helix</keyword>
<protein>
    <recommendedName>
        <fullName evidence="5">RING-type E3 ubiquitin transferase</fullName>
        <ecNumber evidence="5">2.3.2.27</ecNumber>
    </recommendedName>
</protein>
<comment type="subcellular location">
    <subcellularLocation>
        <location evidence="2">Endoplasmic reticulum membrane</location>
        <topology evidence="2">Multi-pass membrane protein</topology>
    </subcellularLocation>
</comment>
<reference evidence="18" key="1">
    <citation type="journal article" date="2020" name="Stud. Mycol.">
        <title>101 Dothideomycetes genomes: a test case for predicting lifestyles and emergence of pathogens.</title>
        <authorList>
            <person name="Haridas S."/>
            <person name="Albert R."/>
            <person name="Binder M."/>
            <person name="Bloem J."/>
            <person name="Labutti K."/>
            <person name="Salamov A."/>
            <person name="Andreopoulos B."/>
            <person name="Baker S."/>
            <person name="Barry K."/>
            <person name="Bills G."/>
            <person name="Bluhm B."/>
            <person name="Cannon C."/>
            <person name="Castanera R."/>
            <person name="Culley D."/>
            <person name="Daum C."/>
            <person name="Ezra D."/>
            <person name="Gonzalez J."/>
            <person name="Henrissat B."/>
            <person name="Kuo A."/>
            <person name="Liang C."/>
            <person name="Lipzen A."/>
            <person name="Lutzoni F."/>
            <person name="Magnuson J."/>
            <person name="Mondo S."/>
            <person name="Nolan M."/>
            <person name="Ohm R."/>
            <person name="Pangilinan J."/>
            <person name="Park H.-J."/>
            <person name="Ramirez L."/>
            <person name="Alfaro M."/>
            <person name="Sun H."/>
            <person name="Tritt A."/>
            <person name="Yoshinaga Y."/>
            <person name="Zwiers L.-H."/>
            <person name="Turgeon B."/>
            <person name="Goodwin S."/>
            <person name="Spatafora J."/>
            <person name="Crous P."/>
            <person name="Grigoriev I."/>
        </authorList>
    </citation>
    <scope>NUCLEOTIDE SEQUENCE</scope>
    <source>
        <strain evidence="18">CBS 133067</strain>
    </source>
</reference>
<feature type="transmembrane region" description="Helical" evidence="16">
    <location>
        <begin position="29"/>
        <end position="51"/>
    </location>
</feature>
<feature type="transmembrane region" description="Helical" evidence="16">
    <location>
        <begin position="265"/>
        <end position="286"/>
    </location>
</feature>
<dbReference type="EC" id="2.3.2.27" evidence="5"/>
<comment type="pathway">
    <text evidence="3">Protein modification; protein ubiquitination.</text>
</comment>
<evidence type="ECO:0000256" key="12">
    <source>
        <dbReference type="ARBA" id="ARBA00022833"/>
    </source>
</evidence>
<dbReference type="CDD" id="cd16479">
    <property type="entry name" value="RING-H2_synoviolin"/>
    <property type="match status" value="1"/>
</dbReference>
<keyword evidence="8" id="KW-0479">Metal-binding</keyword>
<dbReference type="InterPro" id="IPR057992">
    <property type="entry name" value="TPR_SYVN1_N"/>
</dbReference>
<evidence type="ECO:0000256" key="16">
    <source>
        <dbReference type="SAM" id="Phobius"/>
    </source>
</evidence>
<comment type="similarity">
    <text evidence="4">Belongs to the HRD1 family.</text>
</comment>